<dbReference type="GO" id="GO:0003964">
    <property type="term" value="F:RNA-directed DNA polymerase activity"/>
    <property type="evidence" value="ECO:0007669"/>
    <property type="project" value="UniProtKB-KW"/>
</dbReference>
<protein>
    <submittedName>
        <fullName evidence="2">Putative reverse transcriptase zinc-binding domain-containing protein</fullName>
    </submittedName>
</protein>
<name>A0A396K1J5_MEDTR</name>
<reference evidence="3" key="1">
    <citation type="journal article" date="2018" name="Nat. Plants">
        <title>Whole-genome landscape of Medicago truncatula symbiotic genes.</title>
        <authorList>
            <person name="Pecrix Y."/>
            <person name="Staton S.E."/>
            <person name="Sallet E."/>
            <person name="Lelandais-Briere C."/>
            <person name="Moreau S."/>
            <person name="Carrere S."/>
            <person name="Blein T."/>
            <person name="Jardinaud M.F."/>
            <person name="Latrasse D."/>
            <person name="Zouine M."/>
            <person name="Zahm M."/>
            <person name="Kreplak J."/>
            <person name="Mayjonade B."/>
            <person name="Satge C."/>
            <person name="Perez M."/>
            <person name="Cauet S."/>
            <person name="Marande W."/>
            <person name="Chantry-Darmon C."/>
            <person name="Lopez-Roques C."/>
            <person name="Bouchez O."/>
            <person name="Berard A."/>
            <person name="Debelle F."/>
            <person name="Munos S."/>
            <person name="Bendahmane A."/>
            <person name="Berges H."/>
            <person name="Niebel A."/>
            <person name="Buitink J."/>
            <person name="Frugier F."/>
            <person name="Benhamed M."/>
            <person name="Crespi M."/>
            <person name="Gouzy J."/>
            <person name="Gamas P."/>
        </authorList>
    </citation>
    <scope>NUCLEOTIDE SEQUENCE [LARGE SCALE GENOMIC DNA]</scope>
    <source>
        <strain evidence="3">cv. Jemalong A17</strain>
    </source>
</reference>
<gene>
    <name evidence="2" type="ORF">MtrunA17_Chr1g0188841</name>
</gene>
<evidence type="ECO:0000313" key="2">
    <source>
        <dbReference type="EMBL" id="RHN80487.1"/>
    </source>
</evidence>
<evidence type="ECO:0000313" key="3">
    <source>
        <dbReference type="Proteomes" id="UP000265566"/>
    </source>
</evidence>
<keyword evidence="2" id="KW-0695">RNA-directed DNA polymerase</keyword>
<keyword evidence="2" id="KW-0808">Transferase</keyword>
<proteinExistence type="predicted"/>
<dbReference type="Proteomes" id="UP000265566">
    <property type="component" value="Chromosome 1"/>
</dbReference>
<organism evidence="2 3">
    <name type="scientific">Medicago truncatula</name>
    <name type="common">Barrel medic</name>
    <name type="synonym">Medicago tribuloides</name>
    <dbReference type="NCBI Taxonomy" id="3880"/>
    <lineage>
        <taxon>Eukaryota</taxon>
        <taxon>Viridiplantae</taxon>
        <taxon>Streptophyta</taxon>
        <taxon>Embryophyta</taxon>
        <taxon>Tracheophyta</taxon>
        <taxon>Spermatophyta</taxon>
        <taxon>Magnoliopsida</taxon>
        <taxon>eudicotyledons</taxon>
        <taxon>Gunneridae</taxon>
        <taxon>Pentapetalae</taxon>
        <taxon>rosids</taxon>
        <taxon>fabids</taxon>
        <taxon>Fabales</taxon>
        <taxon>Fabaceae</taxon>
        <taxon>Papilionoideae</taxon>
        <taxon>50 kb inversion clade</taxon>
        <taxon>NPAAA clade</taxon>
        <taxon>Hologalegina</taxon>
        <taxon>IRL clade</taxon>
        <taxon>Trifolieae</taxon>
        <taxon>Medicago</taxon>
    </lineage>
</organism>
<accession>A0A396K1J5</accession>
<sequence>MDQPKNGDHLHIFWHKEVPLKANLFAWHLLHNRIPPTNNLIRRRVLRPKAELCASSCDLQKNISHLFFSCDFFTKLWFDIYNWLGFVRFIRHTSHITYFNLDHLVATQKYSFCSSFDLVECSSFSIK</sequence>
<keyword evidence="2" id="KW-0548">Nucleotidyltransferase</keyword>
<dbReference type="Gramene" id="rna4421">
    <property type="protein sequence ID" value="RHN80487.1"/>
    <property type="gene ID" value="gene4421"/>
</dbReference>
<dbReference type="Pfam" id="PF13966">
    <property type="entry name" value="zf-RVT"/>
    <property type="match status" value="1"/>
</dbReference>
<dbReference type="InterPro" id="IPR026960">
    <property type="entry name" value="RVT-Znf"/>
</dbReference>
<dbReference type="EMBL" id="PSQE01000001">
    <property type="protein sequence ID" value="RHN80487.1"/>
    <property type="molecule type" value="Genomic_DNA"/>
</dbReference>
<comment type="caution">
    <text evidence="2">The sequence shown here is derived from an EMBL/GenBank/DDBJ whole genome shotgun (WGS) entry which is preliminary data.</text>
</comment>
<dbReference type="AlphaFoldDB" id="A0A396K1J5"/>
<feature type="domain" description="Reverse transcriptase zinc-binding" evidence="1">
    <location>
        <begin position="8"/>
        <end position="77"/>
    </location>
</feature>
<evidence type="ECO:0000259" key="1">
    <source>
        <dbReference type="Pfam" id="PF13966"/>
    </source>
</evidence>